<dbReference type="InterPro" id="IPR036866">
    <property type="entry name" value="RibonucZ/Hydroxyglut_hydro"/>
</dbReference>
<evidence type="ECO:0000313" key="7">
    <source>
        <dbReference type="Proteomes" id="UP000054978"/>
    </source>
</evidence>
<dbReference type="Pfam" id="PF00753">
    <property type="entry name" value="Lactamase_B"/>
    <property type="match status" value="1"/>
</dbReference>
<accession>A0A158B579</accession>
<dbReference type="RefSeq" id="WP_087046209.1">
    <property type="nucleotide sequence ID" value="NZ_FCOB02000011.1"/>
</dbReference>
<dbReference type="AlphaFoldDB" id="A0A158B579"/>
<dbReference type="CDD" id="cd16277">
    <property type="entry name" value="metallo-hydrolase-like_MBL-fold"/>
    <property type="match status" value="1"/>
</dbReference>
<evidence type="ECO:0000256" key="1">
    <source>
        <dbReference type="ARBA" id="ARBA00007749"/>
    </source>
</evidence>
<dbReference type="Proteomes" id="UP000054978">
    <property type="component" value="Unassembled WGS sequence"/>
</dbReference>
<evidence type="ECO:0000313" key="6">
    <source>
        <dbReference type="EMBL" id="SAK65139.1"/>
    </source>
</evidence>
<gene>
    <name evidence="6" type="ORF">AWB83_02800</name>
</gene>
<keyword evidence="7" id="KW-1185">Reference proteome</keyword>
<dbReference type="SMART" id="SM00849">
    <property type="entry name" value="Lactamase_B"/>
    <property type="match status" value="1"/>
</dbReference>
<dbReference type="InterPro" id="IPR001279">
    <property type="entry name" value="Metallo-B-lactamas"/>
</dbReference>
<dbReference type="Gene3D" id="3.60.15.10">
    <property type="entry name" value="Ribonuclease Z/Hydroxyacylglutathione hydrolase-like"/>
    <property type="match status" value="1"/>
</dbReference>
<dbReference type="InterPro" id="IPR051013">
    <property type="entry name" value="MBL_superfamily_lactonases"/>
</dbReference>
<dbReference type="PANTHER" id="PTHR42978:SF6">
    <property type="entry name" value="QUORUM-QUENCHING LACTONASE YTNP-RELATED"/>
    <property type="match status" value="1"/>
</dbReference>
<keyword evidence="2" id="KW-0479">Metal-binding</keyword>
<comment type="caution">
    <text evidence="6">The sequence shown here is derived from an EMBL/GenBank/DDBJ whole genome shotgun (WGS) entry which is preliminary data.</text>
</comment>
<organism evidence="6 7">
    <name type="scientific">Caballeronia ptereochthonis</name>
    <dbReference type="NCBI Taxonomy" id="1777144"/>
    <lineage>
        <taxon>Bacteria</taxon>
        <taxon>Pseudomonadati</taxon>
        <taxon>Pseudomonadota</taxon>
        <taxon>Betaproteobacteria</taxon>
        <taxon>Burkholderiales</taxon>
        <taxon>Burkholderiaceae</taxon>
        <taxon>Caballeronia</taxon>
    </lineage>
</organism>
<name>A0A158B579_9BURK</name>
<comment type="similarity">
    <text evidence="1">Belongs to the metallo-beta-lactamase superfamily.</text>
</comment>
<evidence type="ECO:0000256" key="4">
    <source>
        <dbReference type="ARBA" id="ARBA00022833"/>
    </source>
</evidence>
<evidence type="ECO:0000256" key="3">
    <source>
        <dbReference type="ARBA" id="ARBA00022801"/>
    </source>
</evidence>
<sequence length="295" mass="33356">MTHAAFTCRIGDMRITRIDETGFALAPGTLYPEWSDASAGELARRVGHASLDLDADRVPLRTHLWVVEKDGLTIVVDTGIGNGKPRPFSALFDRLDNPVIQRFEAAGFDRFEVDHVLLTHLHVDHVGWNTQWEDGRWTPVFPNATHVFGERERAFFDTHESEPRRMVYEDSVLPLIEAELTRVIPDEGATLVEGIRFRPTFGHSVGHMAIEMESRGELALFSGDVMHSPIQVYRPQWRSIFCRQPDQARGARAWLLDRAADRHAAVFTAHFPETSAGRIERTAEGFAWTYLAANE</sequence>
<proteinExistence type="inferred from homology"/>
<dbReference type="STRING" id="1777144.AWB83_02800"/>
<evidence type="ECO:0000259" key="5">
    <source>
        <dbReference type="SMART" id="SM00849"/>
    </source>
</evidence>
<keyword evidence="4" id="KW-0862">Zinc</keyword>
<dbReference type="OrthoDB" id="5443440at2"/>
<dbReference type="GO" id="GO:0046872">
    <property type="term" value="F:metal ion binding"/>
    <property type="evidence" value="ECO:0007669"/>
    <property type="project" value="UniProtKB-KW"/>
</dbReference>
<dbReference type="SUPFAM" id="SSF56281">
    <property type="entry name" value="Metallo-hydrolase/oxidoreductase"/>
    <property type="match status" value="1"/>
</dbReference>
<dbReference type="GO" id="GO:0016787">
    <property type="term" value="F:hydrolase activity"/>
    <property type="evidence" value="ECO:0007669"/>
    <property type="project" value="UniProtKB-KW"/>
</dbReference>
<dbReference type="EMBL" id="FCOB02000011">
    <property type="protein sequence ID" value="SAK65139.1"/>
    <property type="molecule type" value="Genomic_DNA"/>
</dbReference>
<dbReference type="PANTHER" id="PTHR42978">
    <property type="entry name" value="QUORUM-QUENCHING LACTONASE YTNP-RELATED-RELATED"/>
    <property type="match status" value="1"/>
</dbReference>
<keyword evidence="3" id="KW-0378">Hydrolase</keyword>
<evidence type="ECO:0000256" key="2">
    <source>
        <dbReference type="ARBA" id="ARBA00022723"/>
    </source>
</evidence>
<protein>
    <submittedName>
        <fullName evidence="6">Beta-lactamase-like protein</fullName>
    </submittedName>
</protein>
<feature type="domain" description="Metallo-beta-lactamase" evidence="5">
    <location>
        <begin position="61"/>
        <end position="270"/>
    </location>
</feature>
<reference evidence="6" key="1">
    <citation type="submission" date="2016-01" db="EMBL/GenBank/DDBJ databases">
        <authorList>
            <person name="Peeters C."/>
        </authorList>
    </citation>
    <scope>NUCLEOTIDE SEQUENCE [LARGE SCALE GENOMIC DNA]</scope>
    <source>
        <strain evidence="6">LMG 29326</strain>
    </source>
</reference>